<evidence type="ECO:0000313" key="2">
    <source>
        <dbReference type="Proteomes" id="UP000224460"/>
    </source>
</evidence>
<dbReference type="EMBL" id="PEDL01000028">
    <property type="protein sequence ID" value="PHV69457.1"/>
    <property type="molecule type" value="Genomic_DNA"/>
</dbReference>
<reference evidence="1" key="1">
    <citation type="submission" date="2017-10" db="EMBL/GenBank/DDBJ databases">
        <title>Genome sequence of cellulolytic Lachnospiraceae bacterium XHS1971 isolated from hotspring sediment.</title>
        <authorList>
            <person name="Vasudevan G."/>
            <person name="Joshi A.J."/>
            <person name="Hivarkar S."/>
            <person name="Lanjekar V.B."/>
            <person name="Dhakephalkar P.K."/>
            <person name="Dagar S."/>
        </authorList>
    </citation>
    <scope>NUCLEOTIDE SEQUENCE</scope>
    <source>
        <strain evidence="1">XHS1971</strain>
    </source>
</reference>
<protein>
    <submittedName>
        <fullName evidence="1">Two-component sensor histidine kinase</fullName>
    </submittedName>
</protein>
<gene>
    <name evidence="1" type="ORF">CS063_15795</name>
</gene>
<keyword evidence="2" id="KW-1185">Reference proteome</keyword>
<accession>A0AC61DA37</accession>
<evidence type="ECO:0000313" key="1">
    <source>
        <dbReference type="EMBL" id="PHV69457.1"/>
    </source>
</evidence>
<proteinExistence type="predicted"/>
<comment type="caution">
    <text evidence="1">The sequence shown here is derived from an EMBL/GenBank/DDBJ whole genome shotgun (WGS) entry which is preliminary data.</text>
</comment>
<sequence>MKRWFKKLLQFKSLTLRIWMTFIVFAGVIILALSGLYLGLFKRMEEANKLEAISIGHEMMYQILSKGNRELAPDRTINFKKVGQIHHILLKQKQGKPLEVVSIDKRPIDPPKSFMTIGQLFATYIKGETVYKETHKTRYDHQDILFMMSTLEKQVQSIEQDENLMLVSYITYINDNNLLFFILGIGFIFIIIALMVAKIISNYICNPLRRLEQQALKIANKEWVEPMKIESKDEIGRLIHSINYMQEALRHADQEERRFLQSISHDLKTPIMVIMAHAQAIEDQIYVESLENTAEIIKIEALRLENKVKQILYYNTLDYLLEKETKTSDLDLKVLLEQTISRFELLNKDIKWQITLESAKIQGNKERLQVAIENILDNQLRYAKEKIYIMLYKQDKDIWLEIGNDGPPIEDKDLPRIFEELYKDSKGKFGLGLAITKKIIVYYGGEISVVNKERGVNFKMRF</sequence>
<keyword evidence="1" id="KW-0808">Transferase</keyword>
<organism evidence="1 2">
    <name type="scientific">Sporanaerobium hydrogeniformans</name>
    <dbReference type="NCBI Taxonomy" id="3072179"/>
    <lineage>
        <taxon>Bacteria</taxon>
        <taxon>Bacillati</taxon>
        <taxon>Bacillota</taxon>
        <taxon>Clostridia</taxon>
        <taxon>Lachnospirales</taxon>
        <taxon>Lachnospiraceae</taxon>
        <taxon>Sporanaerobium</taxon>
    </lineage>
</organism>
<keyword evidence="1" id="KW-0418">Kinase</keyword>
<dbReference type="Proteomes" id="UP000224460">
    <property type="component" value="Unassembled WGS sequence"/>
</dbReference>
<name>A0AC61DA37_9FIRM</name>